<name>A0A1H3RIY2_9PSEU</name>
<dbReference type="OrthoDB" id="3697407at2"/>
<keyword evidence="1" id="KW-1133">Transmembrane helix</keyword>
<keyword evidence="3" id="KW-1185">Reference proteome</keyword>
<organism evidence="2 3">
    <name type="scientific">Saccharopolyspora shandongensis</name>
    <dbReference type="NCBI Taxonomy" id="418495"/>
    <lineage>
        <taxon>Bacteria</taxon>
        <taxon>Bacillati</taxon>
        <taxon>Actinomycetota</taxon>
        <taxon>Actinomycetes</taxon>
        <taxon>Pseudonocardiales</taxon>
        <taxon>Pseudonocardiaceae</taxon>
        <taxon>Saccharopolyspora</taxon>
    </lineage>
</organism>
<protein>
    <submittedName>
        <fullName evidence="2">Uncharacterized protein</fullName>
    </submittedName>
</protein>
<feature type="transmembrane region" description="Helical" evidence="1">
    <location>
        <begin position="6"/>
        <end position="24"/>
    </location>
</feature>
<evidence type="ECO:0000313" key="2">
    <source>
        <dbReference type="EMBL" id="SDZ25722.1"/>
    </source>
</evidence>
<gene>
    <name evidence="2" type="ORF">SAMN05216215_105458</name>
</gene>
<dbReference type="Proteomes" id="UP000199529">
    <property type="component" value="Unassembled WGS sequence"/>
</dbReference>
<proteinExistence type="predicted"/>
<dbReference type="RefSeq" id="WP_093275468.1">
    <property type="nucleotide sequence ID" value="NZ_FNOK01000054.1"/>
</dbReference>
<accession>A0A1H3RIY2</accession>
<keyword evidence="1" id="KW-0812">Transmembrane</keyword>
<evidence type="ECO:0000256" key="1">
    <source>
        <dbReference type="SAM" id="Phobius"/>
    </source>
</evidence>
<dbReference type="AlphaFoldDB" id="A0A1H3RIY2"/>
<dbReference type="EMBL" id="FNOK01000054">
    <property type="protein sequence ID" value="SDZ25722.1"/>
    <property type="molecule type" value="Genomic_DNA"/>
</dbReference>
<sequence>MFWLQLTTLVLINVLVFAMVFSRLPQARHSGGGEGDYTVWYLIAQVEAERQAAQEESGTGRHRLREPT</sequence>
<keyword evidence="1" id="KW-0472">Membrane</keyword>
<dbReference type="STRING" id="418495.SAMN05216215_105458"/>
<reference evidence="3" key="1">
    <citation type="submission" date="2016-10" db="EMBL/GenBank/DDBJ databases">
        <authorList>
            <person name="Varghese N."/>
            <person name="Submissions S."/>
        </authorList>
    </citation>
    <scope>NUCLEOTIDE SEQUENCE [LARGE SCALE GENOMIC DNA]</scope>
    <source>
        <strain evidence="3">CGMCC 4.3530</strain>
    </source>
</reference>
<evidence type="ECO:0000313" key="3">
    <source>
        <dbReference type="Proteomes" id="UP000199529"/>
    </source>
</evidence>